<dbReference type="KEGG" id="psl:Psta_0412"/>
<feature type="region of interest" description="Disordered" evidence="1">
    <location>
        <begin position="44"/>
        <end position="64"/>
    </location>
</feature>
<accession>D2R371</accession>
<organism evidence="2 3">
    <name type="scientific">Pirellula staleyi (strain ATCC 27377 / DSM 6068 / ICPB 4128)</name>
    <name type="common">Pirella staleyi</name>
    <dbReference type="NCBI Taxonomy" id="530564"/>
    <lineage>
        <taxon>Bacteria</taxon>
        <taxon>Pseudomonadati</taxon>
        <taxon>Planctomycetota</taxon>
        <taxon>Planctomycetia</taxon>
        <taxon>Pirellulales</taxon>
        <taxon>Pirellulaceae</taxon>
        <taxon>Pirellula</taxon>
    </lineage>
</organism>
<protein>
    <submittedName>
        <fullName evidence="2">Uncharacterized protein</fullName>
    </submittedName>
</protein>
<sequence length="64" mass="7362">MSNEVDHDDDDSTEELPARGVHSQSRHRRSARSIALETIERLRKELQLPPTANDDIVKETDHKD</sequence>
<dbReference type="Proteomes" id="UP000001887">
    <property type="component" value="Chromosome"/>
</dbReference>
<gene>
    <name evidence="2" type="ordered locus">Psta_0412</name>
</gene>
<feature type="compositionally biased region" description="Acidic residues" evidence="1">
    <location>
        <begin position="1"/>
        <end position="14"/>
    </location>
</feature>
<evidence type="ECO:0000313" key="2">
    <source>
        <dbReference type="EMBL" id="ADB15102.1"/>
    </source>
</evidence>
<dbReference type="STRING" id="530564.Psta_0412"/>
<name>D2R371_PIRSD</name>
<reference evidence="2 3" key="1">
    <citation type="journal article" date="2009" name="Stand. Genomic Sci.">
        <title>Complete genome sequence of Pirellula staleyi type strain (ATCC 27377).</title>
        <authorList>
            <person name="Clum A."/>
            <person name="Tindall B.J."/>
            <person name="Sikorski J."/>
            <person name="Ivanova N."/>
            <person name="Mavrommatis K."/>
            <person name="Lucas S."/>
            <person name="Glavina del Rio T."/>
            <person name="Nolan M."/>
            <person name="Chen F."/>
            <person name="Tice H."/>
            <person name="Pitluck S."/>
            <person name="Cheng J.F."/>
            <person name="Chertkov O."/>
            <person name="Brettin T."/>
            <person name="Han C."/>
            <person name="Detter J.C."/>
            <person name="Kuske C."/>
            <person name="Bruce D."/>
            <person name="Goodwin L."/>
            <person name="Ovchinikova G."/>
            <person name="Pati A."/>
            <person name="Mikhailova N."/>
            <person name="Chen A."/>
            <person name="Palaniappan K."/>
            <person name="Land M."/>
            <person name="Hauser L."/>
            <person name="Chang Y.J."/>
            <person name="Jeffries C.D."/>
            <person name="Chain P."/>
            <person name="Rohde M."/>
            <person name="Goker M."/>
            <person name="Bristow J."/>
            <person name="Eisen J.A."/>
            <person name="Markowitz V."/>
            <person name="Hugenholtz P."/>
            <person name="Kyrpides N.C."/>
            <person name="Klenk H.P."/>
            <person name="Lapidus A."/>
        </authorList>
    </citation>
    <scope>NUCLEOTIDE SEQUENCE [LARGE SCALE GENOMIC DNA]</scope>
    <source>
        <strain evidence="3">ATCC 27377 / DSM 6068 / ICPB 4128</strain>
    </source>
</reference>
<proteinExistence type="predicted"/>
<feature type="region of interest" description="Disordered" evidence="1">
    <location>
        <begin position="1"/>
        <end position="32"/>
    </location>
</feature>
<evidence type="ECO:0000256" key="1">
    <source>
        <dbReference type="SAM" id="MobiDB-lite"/>
    </source>
</evidence>
<dbReference type="EMBL" id="CP001848">
    <property type="protein sequence ID" value="ADB15102.1"/>
    <property type="molecule type" value="Genomic_DNA"/>
</dbReference>
<keyword evidence="3" id="KW-1185">Reference proteome</keyword>
<feature type="compositionally biased region" description="Basic and acidic residues" evidence="1">
    <location>
        <begin position="55"/>
        <end position="64"/>
    </location>
</feature>
<dbReference type="HOGENOM" id="CLU_2863951_0_0_0"/>
<dbReference type="AlphaFoldDB" id="D2R371"/>
<evidence type="ECO:0000313" key="3">
    <source>
        <dbReference type="Proteomes" id="UP000001887"/>
    </source>
</evidence>